<evidence type="ECO:0000313" key="2">
    <source>
        <dbReference type="EMBL" id="GAA1728155.1"/>
    </source>
</evidence>
<feature type="transmembrane region" description="Helical" evidence="1">
    <location>
        <begin position="12"/>
        <end position="29"/>
    </location>
</feature>
<evidence type="ECO:0000313" key="3">
    <source>
        <dbReference type="Proteomes" id="UP001501057"/>
    </source>
</evidence>
<gene>
    <name evidence="2" type="ORF">GCM10009710_06000</name>
</gene>
<keyword evidence="1" id="KW-0812">Transmembrane</keyword>
<comment type="caution">
    <text evidence="2">The sequence shown here is derived from an EMBL/GenBank/DDBJ whole genome shotgun (WGS) entry which is preliminary data.</text>
</comment>
<proteinExistence type="predicted"/>
<protein>
    <submittedName>
        <fullName evidence="2">DUF3093 domain-containing protein</fullName>
    </submittedName>
</protein>
<evidence type="ECO:0000256" key="1">
    <source>
        <dbReference type="SAM" id="Phobius"/>
    </source>
</evidence>
<keyword evidence="1" id="KW-1133">Transmembrane helix</keyword>
<dbReference type="Pfam" id="PF11292">
    <property type="entry name" value="DUF3093"/>
    <property type="match status" value="1"/>
</dbReference>
<feature type="transmembrane region" description="Helical" evidence="1">
    <location>
        <begin position="35"/>
        <end position="58"/>
    </location>
</feature>
<organism evidence="2 3">
    <name type="scientific">Aeromicrobium alkaliterrae</name>
    <dbReference type="NCBI Taxonomy" id="302168"/>
    <lineage>
        <taxon>Bacteria</taxon>
        <taxon>Bacillati</taxon>
        <taxon>Actinomycetota</taxon>
        <taxon>Actinomycetes</taxon>
        <taxon>Propionibacteriales</taxon>
        <taxon>Nocardioidaceae</taxon>
        <taxon>Aeromicrobium</taxon>
    </lineage>
</organism>
<dbReference type="InterPro" id="IPR021443">
    <property type="entry name" value="DUF3093"/>
</dbReference>
<name>A0ABN2JIC3_9ACTN</name>
<dbReference type="Proteomes" id="UP001501057">
    <property type="component" value="Unassembled WGS sequence"/>
</dbReference>
<reference evidence="2 3" key="1">
    <citation type="journal article" date="2019" name="Int. J. Syst. Evol. Microbiol.">
        <title>The Global Catalogue of Microorganisms (GCM) 10K type strain sequencing project: providing services to taxonomists for standard genome sequencing and annotation.</title>
        <authorList>
            <consortium name="The Broad Institute Genomics Platform"/>
            <consortium name="The Broad Institute Genome Sequencing Center for Infectious Disease"/>
            <person name="Wu L."/>
            <person name="Ma J."/>
        </authorList>
    </citation>
    <scope>NUCLEOTIDE SEQUENCE [LARGE SCALE GENOMIC DNA]</scope>
    <source>
        <strain evidence="2 3">JCM 13518</strain>
    </source>
</reference>
<dbReference type="RefSeq" id="WP_344197594.1">
    <property type="nucleotide sequence ID" value="NZ_BAAAME010000002.1"/>
</dbReference>
<accession>A0ABN2JIC3</accession>
<dbReference type="EMBL" id="BAAAME010000002">
    <property type="protein sequence ID" value="GAA1728155.1"/>
    <property type="molecule type" value="Genomic_DNA"/>
</dbReference>
<sequence length="161" mass="17467">MTHRERLTAPIAWWIGATGFGLTCGWLVFIATTPVFATVSTVIAAAIGYGFVAAYGALQVRVDGELFAGRAHIGADFLGEVEVLDRATYREVMGPRADVRAWIATRPWIDAGVRVRIDDPEDPHPYWLLGSRHPERLAAAIEDLRQTGRRTAAGGAPQKGA</sequence>
<keyword evidence="1" id="KW-0472">Membrane</keyword>
<keyword evidence="3" id="KW-1185">Reference proteome</keyword>